<feature type="compositionally biased region" description="Basic and acidic residues" evidence="1">
    <location>
        <begin position="1"/>
        <end position="19"/>
    </location>
</feature>
<feature type="compositionally biased region" description="Basic residues" evidence="1">
    <location>
        <begin position="20"/>
        <end position="31"/>
    </location>
</feature>
<protein>
    <submittedName>
        <fullName evidence="2">Uncharacterized protein</fullName>
    </submittedName>
</protein>
<evidence type="ECO:0000256" key="1">
    <source>
        <dbReference type="SAM" id="MobiDB-lite"/>
    </source>
</evidence>
<proteinExistence type="predicted"/>
<organism evidence="2">
    <name type="scientific">uncultured Solirubrobacterales bacterium</name>
    <dbReference type="NCBI Taxonomy" id="768556"/>
    <lineage>
        <taxon>Bacteria</taxon>
        <taxon>Bacillati</taxon>
        <taxon>Actinomycetota</taxon>
        <taxon>Thermoleophilia</taxon>
        <taxon>Solirubrobacterales</taxon>
        <taxon>environmental samples</taxon>
    </lineage>
</organism>
<feature type="compositionally biased region" description="Pro residues" evidence="1">
    <location>
        <begin position="276"/>
        <end position="288"/>
    </location>
</feature>
<dbReference type="EMBL" id="CADCVV010000016">
    <property type="protein sequence ID" value="CAA9482944.1"/>
    <property type="molecule type" value="Genomic_DNA"/>
</dbReference>
<accession>A0A6J4S4Y4</accession>
<reference evidence="2" key="1">
    <citation type="submission" date="2020-02" db="EMBL/GenBank/DDBJ databases">
        <authorList>
            <person name="Meier V. D."/>
        </authorList>
    </citation>
    <scope>NUCLEOTIDE SEQUENCE</scope>
    <source>
        <strain evidence="2">AVDCRST_MAG17</strain>
    </source>
</reference>
<feature type="compositionally biased region" description="Basic residues" evidence="1">
    <location>
        <begin position="86"/>
        <end position="95"/>
    </location>
</feature>
<gene>
    <name evidence="2" type="ORF">AVDCRST_MAG17-285</name>
</gene>
<feature type="compositionally biased region" description="Basic residues" evidence="1">
    <location>
        <begin position="294"/>
        <end position="317"/>
    </location>
</feature>
<feature type="compositionally biased region" description="Basic and acidic residues" evidence="1">
    <location>
        <begin position="219"/>
        <end position="231"/>
    </location>
</feature>
<feature type="compositionally biased region" description="Low complexity" evidence="1">
    <location>
        <begin position="124"/>
        <end position="133"/>
    </location>
</feature>
<sequence length="324" mass="36303">EARPRRDNARARADGDRLRRAGRPRRARARPGPRGDPRARLRPEPGPRRDLLRHRRACRPRAGSRAGPARALGHDRLAQASDLAPRRPRRRRHPGSRIGPRTGRGPGRRRGTRATTARRDHRSSPGAPAARPRGPARRRHRSPLRRCRRARAGRSRRRRRGASAVDDDRLLGRPGARQPPGRGRHRLLERRGCRVAGARRRDAGVPRGRVRRPALPGARARDASRDLEARPRAHRRSGGSDSRGYGVGAARPPSRPRRNRAGLGRRPCPRARPVRRCPPGPVPAPAPGPERSRGLGRLRHAVRHPPLAPRRRPRVRPRAGERTL</sequence>
<feature type="compositionally biased region" description="Basic and acidic residues" evidence="1">
    <location>
        <begin position="33"/>
        <end position="50"/>
    </location>
</feature>
<evidence type="ECO:0000313" key="2">
    <source>
        <dbReference type="EMBL" id="CAA9482944.1"/>
    </source>
</evidence>
<feature type="compositionally biased region" description="Low complexity" evidence="1">
    <location>
        <begin position="239"/>
        <end position="252"/>
    </location>
</feature>
<feature type="compositionally biased region" description="Basic residues" evidence="1">
    <location>
        <begin position="134"/>
        <end position="161"/>
    </location>
</feature>
<feature type="non-terminal residue" evidence="2">
    <location>
        <position position="324"/>
    </location>
</feature>
<feature type="non-terminal residue" evidence="2">
    <location>
        <position position="1"/>
    </location>
</feature>
<feature type="compositionally biased region" description="Low complexity" evidence="1">
    <location>
        <begin position="172"/>
        <end position="181"/>
    </location>
</feature>
<feature type="region of interest" description="Disordered" evidence="1">
    <location>
        <begin position="1"/>
        <end position="324"/>
    </location>
</feature>
<name>A0A6J4S4Y4_9ACTN</name>
<dbReference type="AlphaFoldDB" id="A0A6J4S4Y4"/>
<feature type="compositionally biased region" description="Low complexity" evidence="1">
    <location>
        <begin position="60"/>
        <end position="71"/>
    </location>
</feature>